<reference evidence="2" key="1">
    <citation type="journal article" date="2014" name="Front. Microbiol.">
        <title>High frequency of phylogenetically diverse reductive dehalogenase-homologous genes in deep subseafloor sedimentary metagenomes.</title>
        <authorList>
            <person name="Kawai M."/>
            <person name="Futagami T."/>
            <person name="Toyoda A."/>
            <person name="Takaki Y."/>
            <person name="Nishi S."/>
            <person name="Hori S."/>
            <person name="Arai W."/>
            <person name="Tsubouchi T."/>
            <person name="Morono Y."/>
            <person name="Uchiyama I."/>
            <person name="Ito T."/>
            <person name="Fujiyama A."/>
            <person name="Inagaki F."/>
            <person name="Takami H."/>
        </authorList>
    </citation>
    <scope>NUCLEOTIDE SEQUENCE</scope>
    <source>
        <strain evidence="2">Expedition CK06-06</strain>
    </source>
</reference>
<proteinExistence type="predicted"/>
<sequence length="121" mass="13612">FINRRRNELVVLADCANSHRASLEEYNLPLLDDMNSLVTSATLVSYSFYTFSAPNTPGNHAMMLTIPFVVYGIFRYLYLLRVKNLGGAPEEILLGDRPFLISLLLWALTAAIVIYSPIMPD</sequence>
<dbReference type="AlphaFoldDB" id="X0RJK9"/>
<feature type="transmembrane region" description="Helical" evidence="1">
    <location>
        <begin position="99"/>
        <end position="118"/>
    </location>
</feature>
<dbReference type="EMBL" id="BARS01002528">
    <property type="protein sequence ID" value="GAF68958.1"/>
    <property type="molecule type" value="Genomic_DNA"/>
</dbReference>
<name>X0RJK9_9ZZZZ</name>
<comment type="caution">
    <text evidence="2">The sequence shown here is derived from an EMBL/GenBank/DDBJ whole genome shotgun (WGS) entry which is preliminary data.</text>
</comment>
<evidence type="ECO:0000256" key="1">
    <source>
        <dbReference type="SAM" id="Phobius"/>
    </source>
</evidence>
<feature type="non-terminal residue" evidence="2">
    <location>
        <position position="1"/>
    </location>
</feature>
<keyword evidence="1" id="KW-1133">Transmembrane helix</keyword>
<organism evidence="2">
    <name type="scientific">marine sediment metagenome</name>
    <dbReference type="NCBI Taxonomy" id="412755"/>
    <lineage>
        <taxon>unclassified sequences</taxon>
        <taxon>metagenomes</taxon>
        <taxon>ecological metagenomes</taxon>
    </lineage>
</organism>
<keyword evidence="1" id="KW-0472">Membrane</keyword>
<feature type="transmembrane region" description="Helical" evidence="1">
    <location>
        <begin position="60"/>
        <end position="78"/>
    </location>
</feature>
<protein>
    <recommendedName>
        <fullName evidence="3">Decaprenyl-phosphate phosphoribosyltransferase</fullName>
    </recommendedName>
</protein>
<keyword evidence="1" id="KW-0812">Transmembrane</keyword>
<evidence type="ECO:0008006" key="3">
    <source>
        <dbReference type="Google" id="ProtNLM"/>
    </source>
</evidence>
<gene>
    <name evidence="2" type="ORF">S01H1_04824</name>
</gene>
<accession>X0RJK9</accession>
<evidence type="ECO:0000313" key="2">
    <source>
        <dbReference type="EMBL" id="GAF68958.1"/>
    </source>
</evidence>